<gene>
    <name evidence="3" type="ORF">H9Y05_14310</name>
</gene>
<dbReference type="Proteomes" id="UP000652681">
    <property type="component" value="Unassembled WGS sequence"/>
</dbReference>
<accession>A0A8J6U2S5</accession>
<dbReference type="InterPro" id="IPR002872">
    <property type="entry name" value="Proline_DH_dom"/>
</dbReference>
<evidence type="ECO:0000313" key="3">
    <source>
        <dbReference type="EMBL" id="MBC9813645.1"/>
    </source>
</evidence>
<name>A0A8J6U2S5_9FLAO</name>
<dbReference type="GO" id="GO:0004657">
    <property type="term" value="F:proline dehydrogenase activity"/>
    <property type="evidence" value="ECO:0007669"/>
    <property type="project" value="InterPro"/>
</dbReference>
<dbReference type="PANTHER" id="PTHR13914">
    <property type="entry name" value="PROLINE OXIDASE"/>
    <property type="match status" value="1"/>
</dbReference>
<keyword evidence="4" id="KW-1185">Reference proteome</keyword>
<dbReference type="SUPFAM" id="SSF51730">
    <property type="entry name" value="FAD-linked oxidoreductase"/>
    <property type="match status" value="1"/>
</dbReference>
<dbReference type="GO" id="GO:0071949">
    <property type="term" value="F:FAD binding"/>
    <property type="evidence" value="ECO:0007669"/>
    <property type="project" value="TreeGrafter"/>
</dbReference>
<dbReference type="InterPro" id="IPR015659">
    <property type="entry name" value="Proline_oxidase"/>
</dbReference>
<keyword evidence="1" id="KW-0560">Oxidoreductase</keyword>
<dbReference type="Gene3D" id="3.20.20.220">
    <property type="match status" value="1"/>
</dbReference>
<proteinExistence type="predicted"/>
<dbReference type="InterPro" id="IPR029041">
    <property type="entry name" value="FAD-linked_oxidoreductase-like"/>
</dbReference>
<evidence type="ECO:0000313" key="4">
    <source>
        <dbReference type="Proteomes" id="UP000652681"/>
    </source>
</evidence>
<organism evidence="3 4">
    <name type="scientific">Taishania pollutisoli</name>
    <dbReference type="NCBI Taxonomy" id="2766479"/>
    <lineage>
        <taxon>Bacteria</taxon>
        <taxon>Pseudomonadati</taxon>
        <taxon>Bacteroidota</taxon>
        <taxon>Flavobacteriia</taxon>
        <taxon>Flavobacteriales</taxon>
        <taxon>Crocinitomicaceae</taxon>
        <taxon>Taishania</taxon>
    </lineage>
</organism>
<dbReference type="Pfam" id="PF01619">
    <property type="entry name" value="Pro_dh"/>
    <property type="match status" value="1"/>
</dbReference>
<comment type="caution">
    <text evidence="3">The sequence shown here is derived from an EMBL/GenBank/DDBJ whole genome shotgun (WGS) entry which is preliminary data.</text>
</comment>
<sequence>MITFDNTQIAFESKSDKDLNRAYRLFKLIGNRSLVKIGKPFTNFALSIGLPIKGIIRKTIFAQFCGGETIDECDATINKLGKFGIGTILDYSVEGKTSDEDFEHTTNEIIATILKGDGNDYIPFAVFKVTGIARFELLENANNHINSLTDTEKSEYEQLLERVDRICKAGFEKQVPVFIDAEETWIQDTIDRIAYEMMLKYNKETAIIYNTVQMYRHDRLAYLKKEIEAAKKDGIKYGVKLVRGAYMEKERARAQQKGYPSPIQPDKTTCDADYNRALEFLVSEIDTIALCAGSHNENSSLLLTELMEKHSIVPSDSRIYFAQLLGMSDHISYNLSKHGFNVAKYVPYGPIKEVMPYLLRRADENTSVAGQTGRELSLIIKEKKRRKLD</sequence>
<evidence type="ECO:0000259" key="2">
    <source>
        <dbReference type="Pfam" id="PF01619"/>
    </source>
</evidence>
<feature type="domain" description="Proline dehydrogenase" evidence="2">
    <location>
        <begin position="75"/>
        <end position="372"/>
    </location>
</feature>
<evidence type="ECO:0000256" key="1">
    <source>
        <dbReference type="ARBA" id="ARBA00023002"/>
    </source>
</evidence>
<dbReference type="EMBL" id="JACVEL010000012">
    <property type="protein sequence ID" value="MBC9813645.1"/>
    <property type="molecule type" value="Genomic_DNA"/>
</dbReference>
<reference evidence="3" key="1">
    <citation type="submission" date="2020-09" db="EMBL/GenBank/DDBJ databases">
        <title>Taishania pollutisoli gen. nov., sp. nov., Isolated from Tetrabromobisphenol A-Contaminated Soil.</title>
        <authorList>
            <person name="Chen Q."/>
        </authorList>
    </citation>
    <scope>NUCLEOTIDE SEQUENCE</scope>
    <source>
        <strain evidence="3">CZZ-1</strain>
    </source>
</reference>
<dbReference type="RefSeq" id="WP_216714678.1">
    <property type="nucleotide sequence ID" value="NZ_JACVEL010000012.1"/>
</dbReference>
<protein>
    <submittedName>
        <fullName evidence="3">Proline dehydrogenase family protein</fullName>
    </submittedName>
</protein>
<dbReference type="AlphaFoldDB" id="A0A8J6U2S5"/>
<dbReference type="PANTHER" id="PTHR13914:SF0">
    <property type="entry name" value="PROLINE DEHYDROGENASE 1, MITOCHONDRIAL"/>
    <property type="match status" value="1"/>
</dbReference>
<dbReference type="GO" id="GO:0010133">
    <property type="term" value="P:L-proline catabolic process to L-glutamate"/>
    <property type="evidence" value="ECO:0007669"/>
    <property type="project" value="TreeGrafter"/>
</dbReference>